<proteinExistence type="predicted"/>
<sequence length="311" mass="35531">TPNPWNIADLQNQSSAIFSFTLKYCLSRNINIYNIIVFLNSMWDGELDKNVLLELVNRGITNHELNNLGMKKEHHVTFRLLVNHVEELADPSLRNSSCQSNANTRHSMEIRFLLNKNADSNSSYYISWKSDLFKFHKIWPIQCSPSLQKITSTTSIQHLCFARFKLSLVKFTRKFKVTASCPAYTCNNQLLTATVSCSSEKFKWDHSKVVVFPLDTNGRAMTEFKKVSDQINIKSQIHVLHVLLDFSPEIPSNLPVIVEIISTGIDKYGHRKVLTNKFKTILLPCPESAFMGSFITKTIKVPQDEMDSIVV</sequence>
<dbReference type="AlphaFoldDB" id="A0A1U7LNF1"/>
<evidence type="ECO:0000313" key="1">
    <source>
        <dbReference type="EMBL" id="OLL24072.1"/>
    </source>
</evidence>
<comment type="caution">
    <text evidence="1">The sequence shown here is derived from an EMBL/GenBank/DDBJ whole genome shotgun (WGS) entry which is preliminary data.</text>
</comment>
<dbReference type="EMBL" id="LXFE01000999">
    <property type="protein sequence ID" value="OLL24072.1"/>
    <property type="molecule type" value="Genomic_DNA"/>
</dbReference>
<dbReference type="Proteomes" id="UP000186594">
    <property type="component" value="Unassembled WGS sequence"/>
</dbReference>
<evidence type="ECO:0000313" key="2">
    <source>
        <dbReference type="Proteomes" id="UP000186594"/>
    </source>
</evidence>
<accession>A0A1U7LNF1</accession>
<feature type="non-terminal residue" evidence="1">
    <location>
        <position position="1"/>
    </location>
</feature>
<reference evidence="1 2" key="1">
    <citation type="submission" date="2016-04" db="EMBL/GenBank/DDBJ databases">
        <title>Evolutionary innovation and constraint leading to complex multicellularity in the Ascomycota.</title>
        <authorList>
            <person name="Cisse O."/>
            <person name="Nguyen A."/>
            <person name="Hewitt D.A."/>
            <person name="Jedd G."/>
            <person name="Stajich J.E."/>
        </authorList>
    </citation>
    <scope>NUCLEOTIDE SEQUENCE [LARGE SCALE GENOMIC DNA]</scope>
    <source>
        <strain evidence="1 2">DAH-3</strain>
    </source>
</reference>
<protein>
    <submittedName>
        <fullName evidence="1">Uncharacterized protein</fullName>
    </submittedName>
</protein>
<organism evidence="1 2">
    <name type="scientific">Neolecta irregularis (strain DAH-3)</name>
    <dbReference type="NCBI Taxonomy" id="1198029"/>
    <lineage>
        <taxon>Eukaryota</taxon>
        <taxon>Fungi</taxon>
        <taxon>Dikarya</taxon>
        <taxon>Ascomycota</taxon>
        <taxon>Taphrinomycotina</taxon>
        <taxon>Neolectales</taxon>
        <taxon>Neolectaceae</taxon>
        <taxon>Neolecta</taxon>
    </lineage>
</organism>
<gene>
    <name evidence="1" type="ORF">NEOLI_005245</name>
</gene>
<keyword evidence="2" id="KW-1185">Reference proteome</keyword>
<name>A0A1U7LNF1_NEOID</name>